<dbReference type="Gene3D" id="3.60.15.10">
    <property type="entry name" value="Ribonuclease Z/Hydroxyacylglutathione hydrolase-like"/>
    <property type="match status" value="1"/>
</dbReference>
<name>A0ABN2QEQ0_9PSEU</name>
<feature type="transmembrane region" description="Helical" evidence="6">
    <location>
        <begin position="258"/>
        <end position="280"/>
    </location>
</feature>
<dbReference type="Proteomes" id="UP001501116">
    <property type="component" value="Unassembled WGS sequence"/>
</dbReference>
<dbReference type="EMBL" id="BAAANN010000006">
    <property type="protein sequence ID" value="GAA1950300.1"/>
    <property type="molecule type" value="Genomic_DNA"/>
</dbReference>
<evidence type="ECO:0000256" key="3">
    <source>
        <dbReference type="ARBA" id="ARBA00022692"/>
    </source>
</evidence>
<feature type="transmembrane region" description="Helical" evidence="6">
    <location>
        <begin position="507"/>
        <end position="530"/>
    </location>
</feature>
<dbReference type="NCBIfam" id="TIGR00360">
    <property type="entry name" value="ComEC_N-term"/>
    <property type="match status" value="1"/>
</dbReference>
<keyword evidence="5 6" id="KW-0472">Membrane</keyword>
<comment type="caution">
    <text evidence="8">The sequence shown here is derived from an EMBL/GenBank/DDBJ whole genome shotgun (WGS) entry which is preliminary data.</text>
</comment>
<evidence type="ECO:0000256" key="6">
    <source>
        <dbReference type="SAM" id="Phobius"/>
    </source>
</evidence>
<evidence type="ECO:0000313" key="9">
    <source>
        <dbReference type="Proteomes" id="UP001501116"/>
    </source>
</evidence>
<dbReference type="InterPro" id="IPR004477">
    <property type="entry name" value="ComEC_N"/>
</dbReference>
<dbReference type="SMART" id="SM00849">
    <property type="entry name" value="Lactamase_B"/>
    <property type="match status" value="1"/>
</dbReference>
<dbReference type="Pfam" id="PF03772">
    <property type="entry name" value="Competence"/>
    <property type="match status" value="1"/>
</dbReference>
<evidence type="ECO:0000256" key="4">
    <source>
        <dbReference type="ARBA" id="ARBA00022989"/>
    </source>
</evidence>
<proteinExistence type="predicted"/>
<dbReference type="CDD" id="cd07731">
    <property type="entry name" value="ComA-like_MBL-fold"/>
    <property type="match status" value="1"/>
</dbReference>
<evidence type="ECO:0000256" key="5">
    <source>
        <dbReference type="ARBA" id="ARBA00023136"/>
    </source>
</evidence>
<feature type="transmembrane region" description="Helical" evidence="6">
    <location>
        <begin position="23"/>
        <end position="56"/>
    </location>
</feature>
<feature type="transmembrane region" description="Helical" evidence="6">
    <location>
        <begin position="349"/>
        <end position="371"/>
    </location>
</feature>
<reference evidence="8 9" key="1">
    <citation type="journal article" date="2019" name="Int. J. Syst. Evol. Microbiol.">
        <title>The Global Catalogue of Microorganisms (GCM) 10K type strain sequencing project: providing services to taxonomists for standard genome sequencing and annotation.</title>
        <authorList>
            <consortium name="The Broad Institute Genomics Platform"/>
            <consortium name="The Broad Institute Genome Sequencing Center for Infectious Disease"/>
            <person name="Wu L."/>
            <person name="Ma J."/>
        </authorList>
    </citation>
    <scope>NUCLEOTIDE SEQUENCE [LARGE SCALE GENOMIC DNA]</scope>
    <source>
        <strain evidence="8 9">JCM 14545</strain>
    </source>
</reference>
<dbReference type="PANTHER" id="PTHR30619:SF1">
    <property type="entry name" value="RECOMBINATION PROTEIN 2"/>
    <property type="match status" value="1"/>
</dbReference>
<gene>
    <name evidence="8" type="ORF">GCM10009754_18700</name>
</gene>
<organism evidence="8 9">
    <name type="scientific">Amycolatopsis minnesotensis</name>
    <dbReference type="NCBI Taxonomy" id="337894"/>
    <lineage>
        <taxon>Bacteria</taxon>
        <taxon>Bacillati</taxon>
        <taxon>Actinomycetota</taxon>
        <taxon>Actinomycetes</taxon>
        <taxon>Pseudonocardiales</taxon>
        <taxon>Pseudonocardiaceae</taxon>
        <taxon>Amycolatopsis</taxon>
    </lineage>
</organism>
<dbReference type="InterPro" id="IPR035681">
    <property type="entry name" value="ComA-like_MBL"/>
</dbReference>
<dbReference type="InterPro" id="IPR052159">
    <property type="entry name" value="Competence_DNA_uptake"/>
</dbReference>
<comment type="subcellular location">
    <subcellularLocation>
        <location evidence="1">Cell membrane</location>
        <topology evidence="1">Multi-pass membrane protein</topology>
    </subcellularLocation>
</comment>
<dbReference type="PANTHER" id="PTHR30619">
    <property type="entry name" value="DNA INTERNALIZATION/COMPETENCE PROTEIN COMEC/REC2"/>
    <property type="match status" value="1"/>
</dbReference>
<dbReference type="SUPFAM" id="SSF56281">
    <property type="entry name" value="Metallo-hydrolase/oxidoreductase"/>
    <property type="match status" value="1"/>
</dbReference>
<feature type="transmembrane region" description="Helical" evidence="6">
    <location>
        <begin position="391"/>
        <end position="419"/>
    </location>
</feature>
<keyword evidence="9" id="KW-1185">Reference proteome</keyword>
<evidence type="ECO:0000313" key="8">
    <source>
        <dbReference type="EMBL" id="GAA1950300.1"/>
    </source>
</evidence>
<dbReference type="InterPro" id="IPR001279">
    <property type="entry name" value="Metallo-B-lactamas"/>
</dbReference>
<feature type="transmembrane region" description="Helical" evidence="6">
    <location>
        <begin position="426"/>
        <end position="447"/>
    </location>
</feature>
<keyword evidence="2" id="KW-1003">Cell membrane</keyword>
<feature type="transmembrane region" description="Helical" evidence="6">
    <location>
        <begin position="287"/>
        <end position="305"/>
    </location>
</feature>
<feature type="transmembrane region" description="Helical" evidence="6">
    <location>
        <begin position="482"/>
        <end position="500"/>
    </location>
</feature>
<keyword evidence="3 6" id="KW-0812">Transmembrane</keyword>
<dbReference type="Pfam" id="PF00753">
    <property type="entry name" value="Lactamase_B"/>
    <property type="match status" value="1"/>
</dbReference>
<dbReference type="InterPro" id="IPR036866">
    <property type="entry name" value="RibonucZ/Hydroxyglut_hydro"/>
</dbReference>
<feature type="domain" description="Metallo-beta-lactamase" evidence="7">
    <location>
        <begin position="544"/>
        <end position="744"/>
    </location>
</feature>
<evidence type="ECO:0000256" key="1">
    <source>
        <dbReference type="ARBA" id="ARBA00004651"/>
    </source>
</evidence>
<evidence type="ECO:0000259" key="7">
    <source>
        <dbReference type="SMART" id="SM00849"/>
    </source>
</evidence>
<accession>A0ABN2QEQ0</accession>
<feature type="transmembrane region" description="Helical" evidence="6">
    <location>
        <begin position="311"/>
        <end position="328"/>
    </location>
</feature>
<evidence type="ECO:0000256" key="2">
    <source>
        <dbReference type="ARBA" id="ARBA00022475"/>
    </source>
</evidence>
<feature type="transmembrane region" description="Helical" evidence="6">
    <location>
        <begin position="68"/>
        <end position="86"/>
    </location>
</feature>
<protein>
    <submittedName>
        <fullName evidence="8">ComEC/Rec2 family competence protein</fullName>
    </submittedName>
</protein>
<dbReference type="RefSeq" id="WP_344415689.1">
    <property type="nucleotide sequence ID" value="NZ_BAAANN010000006.1"/>
</dbReference>
<keyword evidence="4 6" id="KW-1133">Transmembrane helix</keyword>
<sequence length="798" mass="81240">MSRSEDAVVPPSEQDARLVPSAVVLWLGALLGLLCGWWTAIVCGGVAAVVAAAVLVCGRRALSARWKAGAVALLVAAFVVACPMALRFGDAEHHPMRDAAARSAGVALRVTIAERPRPVRSAGYAGQRAGARSVVFAADVDQAIVDGRDSGSGGRVVVIGSFDSWAALLPGQEVTLTGSLAPPRGHDLTVAAVLVRGPPAEAGQAPWWQRGAETLRAGLRKACAVLDEEPAGLVPGLVTGDTAGLPERVRTEFTDAGMSHLTAVSGSNLAIACGAVLILLRMCRLGPRFSAIAAGFALAGFVLLAGPEPSVLRAGAMGAVGLLALALGRKRSALPALATTVCVLITADPAMAVDLGFALSVAATAGLVLLAPRWSAALVRRGVPPGFADGIAVPLAAFVVTAPVLAGMVGTVSAVSVLANVLAAPVVAPATVFGVLATLVAAVWPWGGEALVRLAGPEADWLITVARHGAAVPDAMVPWPSGWWGGLLAVVVLVTIVLAFRRRGLRLLLAVALACVLLVVVTPRVVAPAWPPTGWAMAACDVGQGDAVVLGTAEPGRAVVVDTGPEPGPVDRCLDALGVDRVPLVVLSHLHADHIGGLASVFEGRSVGAVAIGPGRSPPWAWRQVAETAAKHGVPLLDLATGQRLDWPGLTLDVIGPRFVPARPRAEPDGTGINNTSLVVRAATAAGTVLLTGDVEVAAQGDLLAGGADLHADVLKVPHHGSRYSIPRFLAETGARVAMVSVGAGNTYGHPNKSTVDELTAMGALVGRTDTDGDLAVVADRAGPALVRRGQETSGRRR</sequence>